<evidence type="ECO:0000256" key="10">
    <source>
        <dbReference type="ARBA" id="ARBA00023002"/>
    </source>
</evidence>
<dbReference type="InterPro" id="IPR027424">
    <property type="entry name" value="Glucose_Oxidase_domain_2"/>
</dbReference>
<evidence type="ECO:0000256" key="4">
    <source>
        <dbReference type="ARBA" id="ARBA00010790"/>
    </source>
</evidence>
<comment type="similarity">
    <text evidence="4 13">Belongs to the GMC oxidoreductase family.</text>
</comment>
<evidence type="ECO:0000256" key="1">
    <source>
        <dbReference type="ARBA" id="ARBA00001974"/>
    </source>
</evidence>
<evidence type="ECO:0000256" key="15">
    <source>
        <dbReference type="SAM" id="Phobius"/>
    </source>
</evidence>
<comment type="subcellular location">
    <subcellularLocation>
        <location evidence="2">Secreted</location>
        <location evidence="2">Cell wall</location>
    </subcellularLocation>
    <subcellularLocation>
        <location evidence="3">Secreted</location>
        <location evidence="3">Extracellular space</location>
        <location evidence="3">Extracellular matrix</location>
    </subcellularLocation>
</comment>
<comment type="caution">
    <text evidence="18">The sequence shown here is derived from an EMBL/GenBank/DDBJ whole genome shotgun (WGS) entry which is preliminary data.</text>
</comment>
<keyword evidence="10" id="KW-0560">Oxidoreductase</keyword>
<evidence type="ECO:0000256" key="3">
    <source>
        <dbReference type="ARBA" id="ARBA00004498"/>
    </source>
</evidence>
<dbReference type="PROSITE" id="PS00623">
    <property type="entry name" value="GMC_OXRED_1"/>
    <property type="match status" value="1"/>
</dbReference>
<evidence type="ECO:0000313" key="19">
    <source>
        <dbReference type="Proteomes" id="UP001610563"/>
    </source>
</evidence>
<dbReference type="SUPFAM" id="SSF54373">
    <property type="entry name" value="FAD-linked reductases, C-terminal domain"/>
    <property type="match status" value="1"/>
</dbReference>
<comment type="cofactor">
    <cofactor evidence="1">
        <name>FAD</name>
        <dbReference type="ChEBI" id="CHEBI:57692"/>
    </cofactor>
</comment>
<dbReference type="Gene3D" id="3.30.560.10">
    <property type="entry name" value="Glucose Oxidase, domain 3"/>
    <property type="match status" value="1"/>
</dbReference>
<keyword evidence="9 13" id="KW-0274">FAD</keyword>
<sequence>MVAKSAILAISGAITIFFWIILIPALATAPPTHIDIVIIGGGTTGLALANRLSEVPNLTIAVIEAGNDEGSNPNVTSVAGFGGGLGFNTHIDWLYETAEQTGAAGRRLQYHQGRAWGGTSVLNGMTYIRPQATQINAWSTSLQNPGWDWESLWPYYLKSESFTPPTPAQITSGGASYNSAYHGRNGPVNKYGLLNGTFASLVNDTWQALGVPFNADPNGGELRGFFVWSQTVEVQQNVREDACRAYLYPVRGRGNLFMLRGRVDRILWAGKEEEAVRTERKIVAEGVQYTDPETGSIKTLFADKEVILSAGSVRSPAILELSGVGNPEYYPQAPQHPHNKPPGVGENAFDQPNNFITYTTTNTSFTGLAPYVTYMTAQDLLGPEFPSIAARITSQIPAWARAAAAASNNAVSAESIEYLFRTQHFLLFNEDRNVGSTFFILLPFSRGSVHVSSADPGVYPVIDPRYLSVEWDAILQGKVAEVVQRFWNADPVRSIVGEQIQPSLEDVPTNATGEEWEGWIRRSFAPNHHLLGTAAMLPRELGGVVNPQLLVYGTDNVRVVDASVLPTQVSGHLTSILYAVAERAADLVKQRWGVS</sequence>
<evidence type="ECO:0000256" key="5">
    <source>
        <dbReference type="ARBA" id="ARBA00011738"/>
    </source>
</evidence>
<keyword evidence="15" id="KW-0812">Transmembrane</keyword>
<name>A0ABR4GKW8_9EURO</name>
<keyword evidence="7" id="KW-0964">Secreted</keyword>
<evidence type="ECO:0000259" key="16">
    <source>
        <dbReference type="PROSITE" id="PS00623"/>
    </source>
</evidence>
<evidence type="ECO:0000256" key="11">
    <source>
        <dbReference type="ARBA" id="ARBA00049435"/>
    </source>
</evidence>
<feature type="domain" description="Glucose-methanol-choline oxidoreductase N-terminal" evidence="16">
    <location>
        <begin position="113"/>
        <end position="136"/>
    </location>
</feature>
<evidence type="ECO:0000256" key="2">
    <source>
        <dbReference type="ARBA" id="ARBA00004191"/>
    </source>
</evidence>
<dbReference type="PANTHER" id="PTHR11552">
    <property type="entry name" value="GLUCOSE-METHANOL-CHOLINE GMC OXIDOREDUCTASE"/>
    <property type="match status" value="1"/>
</dbReference>
<dbReference type="Gene3D" id="3.50.50.60">
    <property type="entry name" value="FAD/NAD(P)-binding domain"/>
    <property type="match status" value="1"/>
</dbReference>
<dbReference type="PIRSF" id="PIRSF000137">
    <property type="entry name" value="Alcohol_oxidase"/>
    <property type="match status" value="1"/>
</dbReference>
<evidence type="ECO:0000256" key="7">
    <source>
        <dbReference type="ARBA" id="ARBA00022530"/>
    </source>
</evidence>
<evidence type="ECO:0000259" key="17">
    <source>
        <dbReference type="PROSITE" id="PS00624"/>
    </source>
</evidence>
<keyword evidence="6" id="KW-0134">Cell wall</keyword>
<dbReference type="Pfam" id="PF00732">
    <property type="entry name" value="GMC_oxred_N"/>
    <property type="match status" value="1"/>
</dbReference>
<keyword evidence="15" id="KW-0472">Membrane</keyword>
<evidence type="ECO:0000256" key="8">
    <source>
        <dbReference type="ARBA" id="ARBA00022630"/>
    </source>
</evidence>
<keyword evidence="7" id="KW-0272">Extracellular matrix</keyword>
<comment type="catalytic activity">
    <reaction evidence="11">
        <text>beta-D-glucose + O2 = D-glucono-1,5-lactone + H2O2</text>
        <dbReference type="Rhea" id="RHEA:11428"/>
        <dbReference type="ChEBI" id="CHEBI:15379"/>
        <dbReference type="ChEBI" id="CHEBI:15903"/>
        <dbReference type="ChEBI" id="CHEBI:16217"/>
        <dbReference type="ChEBI" id="CHEBI:16240"/>
        <dbReference type="EC" id="1.1.3.4"/>
    </reaction>
    <physiologicalReaction direction="left-to-right" evidence="11">
        <dbReference type="Rhea" id="RHEA:11429"/>
    </physiologicalReaction>
</comment>
<dbReference type="Proteomes" id="UP001610563">
    <property type="component" value="Unassembled WGS sequence"/>
</dbReference>
<dbReference type="PROSITE" id="PS00624">
    <property type="entry name" value="GMC_OXRED_2"/>
    <property type="match status" value="1"/>
</dbReference>
<keyword evidence="8 13" id="KW-0285">Flavoprotein</keyword>
<dbReference type="Pfam" id="PF05199">
    <property type="entry name" value="GMC_oxred_C"/>
    <property type="match status" value="1"/>
</dbReference>
<keyword evidence="19" id="KW-1185">Reference proteome</keyword>
<dbReference type="SUPFAM" id="SSF51905">
    <property type="entry name" value="FAD/NAD(P)-binding domain"/>
    <property type="match status" value="1"/>
</dbReference>
<feature type="domain" description="Glucose-methanol-choline oxidoreductase N-terminal" evidence="17">
    <location>
        <begin position="311"/>
        <end position="325"/>
    </location>
</feature>
<keyword evidence="15" id="KW-1133">Transmembrane helix</keyword>
<evidence type="ECO:0000256" key="14">
    <source>
        <dbReference type="SAM" id="MobiDB-lite"/>
    </source>
</evidence>
<dbReference type="EMBL" id="JBFTWV010000006">
    <property type="protein sequence ID" value="KAL2799718.1"/>
    <property type="molecule type" value="Genomic_DNA"/>
</dbReference>
<comment type="subunit">
    <text evidence="5">Homodimer.</text>
</comment>
<evidence type="ECO:0000256" key="9">
    <source>
        <dbReference type="ARBA" id="ARBA00022827"/>
    </source>
</evidence>
<dbReference type="PANTHER" id="PTHR11552:SF201">
    <property type="entry name" value="GLUCOSE-METHANOL-CHOLINE OXIDOREDUCTASE N-TERMINAL DOMAIN-CONTAINING PROTEIN"/>
    <property type="match status" value="1"/>
</dbReference>
<reference evidence="18 19" key="1">
    <citation type="submission" date="2024-07" db="EMBL/GenBank/DDBJ databases">
        <title>Section-level genome sequencing and comparative genomics of Aspergillus sections Usti and Cavernicolus.</title>
        <authorList>
            <consortium name="Lawrence Berkeley National Laboratory"/>
            <person name="Nybo J.L."/>
            <person name="Vesth T.C."/>
            <person name="Theobald S."/>
            <person name="Frisvad J.C."/>
            <person name="Larsen T.O."/>
            <person name="Kjaerboelling I."/>
            <person name="Rothschild-Mancinelli K."/>
            <person name="Lyhne E.K."/>
            <person name="Kogle M.E."/>
            <person name="Barry K."/>
            <person name="Clum A."/>
            <person name="Na H."/>
            <person name="Ledsgaard L."/>
            <person name="Lin J."/>
            <person name="Lipzen A."/>
            <person name="Kuo A."/>
            <person name="Riley R."/>
            <person name="Mondo S."/>
            <person name="Labutti K."/>
            <person name="Haridas S."/>
            <person name="Pangalinan J."/>
            <person name="Salamov A.A."/>
            <person name="Simmons B.A."/>
            <person name="Magnuson J.K."/>
            <person name="Chen J."/>
            <person name="Drula E."/>
            <person name="Henrissat B."/>
            <person name="Wiebenga A."/>
            <person name="Lubbers R.J."/>
            <person name="Gomes A.C."/>
            <person name="Makela M.R."/>
            <person name="Stajich J."/>
            <person name="Grigoriev I.V."/>
            <person name="Mortensen U.H."/>
            <person name="De Vries R.P."/>
            <person name="Baker S.E."/>
            <person name="Andersen M.R."/>
        </authorList>
    </citation>
    <scope>NUCLEOTIDE SEQUENCE [LARGE SCALE GENOMIC DNA]</scope>
    <source>
        <strain evidence="18 19">CBS 209.92</strain>
    </source>
</reference>
<dbReference type="InterPro" id="IPR000172">
    <property type="entry name" value="GMC_OxRdtase_N"/>
</dbReference>
<proteinExistence type="inferred from homology"/>
<feature type="region of interest" description="Disordered" evidence="14">
    <location>
        <begin position="329"/>
        <end position="351"/>
    </location>
</feature>
<accession>A0ABR4GKW8</accession>
<dbReference type="EC" id="1.1.3.4" evidence="12"/>
<dbReference type="InterPro" id="IPR036188">
    <property type="entry name" value="FAD/NAD-bd_sf"/>
</dbReference>
<evidence type="ECO:0000256" key="12">
    <source>
        <dbReference type="ARBA" id="ARBA00049722"/>
    </source>
</evidence>
<dbReference type="InterPro" id="IPR012132">
    <property type="entry name" value="GMC_OxRdtase"/>
</dbReference>
<feature type="transmembrane region" description="Helical" evidence="15">
    <location>
        <begin position="7"/>
        <end position="27"/>
    </location>
</feature>
<protein>
    <recommendedName>
        <fullName evidence="12">glucose oxidase</fullName>
        <ecNumber evidence="12">1.1.3.4</ecNumber>
    </recommendedName>
</protein>
<evidence type="ECO:0000256" key="6">
    <source>
        <dbReference type="ARBA" id="ARBA00022512"/>
    </source>
</evidence>
<dbReference type="InterPro" id="IPR007867">
    <property type="entry name" value="GMC_OxRtase_C"/>
</dbReference>
<evidence type="ECO:0000256" key="13">
    <source>
        <dbReference type="RuleBase" id="RU003968"/>
    </source>
</evidence>
<evidence type="ECO:0000313" key="18">
    <source>
        <dbReference type="EMBL" id="KAL2799718.1"/>
    </source>
</evidence>
<organism evidence="18 19">
    <name type="scientific">Aspergillus keveii</name>
    <dbReference type="NCBI Taxonomy" id="714993"/>
    <lineage>
        <taxon>Eukaryota</taxon>
        <taxon>Fungi</taxon>
        <taxon>Dikarya</taxon>
        <taxon>Ascomycota</taxon>
        <taxon>Pezizomycotina</taxon>
        <taxon>Eurotiomycetes</taxon>
        <taxon>Eurotiomycetidae</taxon>
        <taxon>Eurotiales</taxon>
        <taxon>Aspergillaceae</taxon>
        <taxon>Aspergillus</taxon>
        <taxon>Aspergillus subgen. Nidulantes</taxon>
    </lineage>
</organism>
<dbReference type="Gene3D" id="4.10.450.10">
    <property type="entry name" value="Glucose Oxidase, domain 2"/>
    <property type="match status" value="1"/>
</dbReference>
<gene>
    <name evidence="18" type="ORF">BJX66DRAFT_351835</name>
</gene>